<dbReference type="GO" id="GO:0061630">
    <property type="term" value="F:ubiquitin protein ligase activity"/>
    <property type="evidence" value="ECO:0007669"/>
    <property type="project" value="UniProtKB-EC"/>
</dbReference>
<keyword evidence="5" id="KW-0519">Myristate</keyword>
<evidence type="ECO:0000313" key="16">
    <source>
        <dbReference type="Proteomes" id="UP001604277"/>
    </source>
</evidence>
<dbReference type="InterPro" id="IPR001841">
    <property type="entry name" value="Znf_RING"/>
</dbReference>
<dbReference type="InterPro" id="IPR013083">
    <property type="entry name" value="Znf_RING/FYVE/PHD"/>
</dbReference>
<dbReference type="Proteomes" id="UP001604277">
    <property type="component" value="Unassembled WGS sequence"/>
</dbReference>
<dbReference type="EC" id="2.3.2.27" evidence="3"/>
<comment type="caution">
    <text evidence="15">The sequence shown here is derived from an EMBL/GenBank/DDBJ whole genome shotgun (WGS) entry which is preliminary data.</text>
</comment>
<sequence length="351" mass="39981">MGISFSTNRRRQTTPATYYQHHPPPHLHNPPEYYPPYPTHPPLPPHAFPAPPPPVYYPHYHYNACNYTSNFAGGPSFGPFHNGLPASSQVVAPPPPPPPPYIEDQQAKKVRSDVNLHKDTLRLEVDEINPDHHLVSFLFDAMFDGSITIWYFAKEEPNCRLVSSFPETYMPVKIPFQKGLRQKFSQPSGTGIDLGFFAFDELSNPSPKEDVFPLVITAETCPPSYSDDYSNDRPQYQFPHMQITQAVLEKNNEGSFTVKTIRQILWIDGVRYELREIYGIGNLSQGYNENDSGRNCVICMTEPKDTAILPCRHMCLCSDCAKTLRLQSNRCPICRELIEELLEIKINNIDQ</sequence>
<evidence type="ECO:0000256" key="10">
    <source>
        <dbReference type="ARBA" id="ARBA00023288"/>
    </source>
</evidence>
<dbReference type="SUPFAM" id="SSF57850">
    <property type="entry name" value="RING/U-box"/>
    <property type="match status" value="1"/>
</dbReference>
<evidence type="ECO:0000256" key="3">
    <source>
        <dbReference type="ARBA" id="ARBA00012483"/>
    </source>
</evidence>
<dbReference type="SMART" id="SM00184">
    <property type="entry name" value="RING"/>
    <property type="match status" value="1"/>
</dbReference>
<dbReference type="AlphaFoldDB" id="A0ABD1T8I9"/>
<reference evidence="16" key="1">
    <citation type="submission" date="2024-07" db="EMBL/GenBank/DDBJ databases">
        <title>Two chromosome-level genome assemblies of Korean endemic species Abeliophyllum distichum and Forsythia ovata (Oleaceae).</title>
        <authorList>
            <person name="Jang H."/>
        </authorList>
    </citation>
    <scope>NUCLEOTIDE SEQUENCE [LARGE SCALE GENOMIC DNA]</scope>
</reference>
<evidence type="ECO:0000256" key="11">
    <source>
        <dbReference type="ARBA" id="ARBA00025721"/>
    </source>
</evidence>
<feature type="compositionally biased region" description="Pro residues" evidence="13">
    <location>
        <begin position="26"/>
        <end position="35"/>
    </location>
</feature>
<evidence type="ECO:0000256" key="9">
    <source>
        <dbReference type="ARBA" id="ARBA00022833"/>
    </source>
</evidence>
<keyword evidence="10" id="KW-0449">Lipoprotein</keyword>
<dbReference type="EMBL" id="JBFOLJ010000009">
    <property type="protein sequence ID" value="KAL2509032.1"/>
    <property type="molecule type" value="Genomic_DNA"/>
</dbReference>
<dbReference type="FunFam" id="3.30.40.10:FF:000115">
    <property type="entry name" value="probable E3 ubiquitin-protein ligase LOG2"/>
    <property type="match status" value="1"/>
</dbReference>
<dbReference type="InterPro" id="IPR045195">
    <property type="entry name" value="LOG2-like_mRING_C3HC5"/>
</dbReference>
<dbReference type="InterPro" id="IPR058981">
    <property type="entry name" value="MGRN1/RNF157-like_N"/>
</dbReference>
<gene>
    <name evidence="15" type="ORF">Fot_32679</name>
</gene>
<organism evidence="15 16">
    <name type="scientific">Forsythia ovata</name>
    <dbReference type="NCBI Taxonomy" id="205694"/>
    <lineage>
        <taxon>Eukaryota</taxon>
        <taxon>Viridiplantae</taxon>
        <taxon>Streptophyta</taxon>
        <taxon>Embryophyta</taxon>
        <taxon>Tracheophyta</taxon>
        <taxon>Spermatophyta</taxon>
        <taxon>Magnoliopsida</taxon>
        <taxon>eudicotyledons</taxon>
        <taxon>Gunneridae</taxon>
        <taxon>Pentapetalae</taxon>
        <taxon>asterids</taxon>
        <taxon>lamiids</taxon>
        <taxon>Lamiales</taxon>
        <taxon>Oleaceae</taxon>
        <taxon>Forsythieae</taxon>
        <taxon>Forsythia</taxon>
    </lineage>
</organism>
<evidence type="ECO:0000256" key="1">
    <source>
        <dbReference type="ARBA" id="ARBA00000900"/>
    </source>
</evidence>
<dbReference type="CDD" id="cd16789">
    <property type="entry name" value="mRING-HC-C3HC5_MGRN1-like"/>
    <property type="match status" value="1"/>
</dbReference>
<evidence type="ECO:0000256" key="6">
    <source>
        <dbReference type="ARBA" id="ARBA00022723"/>
    </source>
</evidence>
<name>A0ABD1T8I9_9LAMI</name>
<evidence type="ECO:0000259" key="14">
    <source>
        <dbReference type="PROSITE" id="PS50089"/>
    </source>
</evidence>
<evidence type="ECO:0000256" key="13">
    <source>
        <dbReference type="SAM" id="MobiDB-lite"/>
    </source>
</evidence>
<keyword evidence="4" id="KW-0808">Transferase</keyword>
<dbReference type="PANTHER" id="PTHR22996">
    <property type="entry name" value="MAHOGUNIN"/>
    <property type="match status" value="1"/>
</dbReference>
<keyword evidence="7 12" id="KW-0863">Zinc-finger</keyword>
<feature type="region of interest" description="Disordered" evidence="13">
    <location>
        <begin position="1"/>
        <end position="35"/>
    </location>
</feature>
<keyword evidence="6" id="KW-0479">Metal-binding</keyword>
<dbReference type="Gene3D" id="3.30.40.10">
    <property type="entry name" value="Zinc/RING finger domain, C3HC4 (zinc finger)"/>
    <property type="match status" value="1"/>
</dbReference>
<dbReference type="InterPro" id="IPR045194">
    <property type="entry name" value="MGRN1/RNF157-like"/>
</dbReference>
<feature type="compositionally biased region" description="Polar residues" evidence="13">
    <location>
        <begin position="1"/>
        <end position="17"/>
    </location>
</feature>
<comment type="similarity">
    <text evidence="11">Belongs to the RING-type zinc finger family. LOG2 subfamily.</text>
</comment>
<evidence type="ECO:0000256" key="8">
    <source>
        <dbReference type="ARBA" id="ARBA00022786"/>
    </source>
</evidence>
<accession>A0ABD1T8I9</accession>
<evidence type="ECO:0000256" key="2">
    <source>
        <dbReference type="ARBA" id="ARBA00004906"/>
    </source>
</evidence>
<evidence type="ECO:0000256" key="5">
    <source>
        <dbReference type="ARBA" id="ARBA00022707"/>
    </source>
</evidence>
<comment type="catalytic activity">
    <reaction evidence="1">
        <text>S-ubiquitinyl-[E2 ubiquitin-conjugating enzyme]-L-cysteine + [acceptor protein]-L-lysine = [E2 ubiquitin-conjugating enzyme]-L-cysteine + N(6)-ubiquitinyl-[acceptor protein]-L-lysine.</text>
        <dbReference type="EC" id="2.3.2.27"/>
    </reaction>
</comment>
<evidence type="ECO:0000256" key="7">
    <source>
        <dbReference type="ARBA" id="ARBA00022771"/>
    </source>
</evidence>
<dbReference type="Pfam" id="PF13920">
    <property type="entry name" value="zf-C3HC4_3"/>
    <property type="match status" value="1"/>
</dbReference>
<keyword evidence="16" id="KW-1185">Reference proteome</keyword>
<dbReference type="GO" id="GO:0008270">
    <property type="term" value="F:zinc ion binding"/>
    <property type="evidence" value="ECO:0007669"/>
    <property type="project" value="UniProtKB-KW"/>
</dbReference>
<comment type="pathway">
    <text evidence="2">Protein modification; protein ubiquitination.</text>
</comment>
<dbReference type="PROSITE" id="PS50089">
    <property type="entry name" value="ZF_RING_2"/>
    <property type="match status" value="1"/>
</dbReference>
<evidence type="ECO:0000256" key="4">
    <source>
        <dbReference type="ARBA" id="ARBA00022679"/>
    </source>
</evidence>
<evidence type="ECO:0000256" key="12">
    <source>
        <dbReference type="PROSITE-ProRule" id="PRU00175"/>
    </source>
</evidence>
<dbReference type="Pfam" id="PF26192">
    <property type="entry name" value="RNF157-like_N"/>
    <property type="match status" value="1"/>
</dbReference>
<protein>
    <recommendedName>
        <fullName evidence="3">RING-type E3 ubiquitin transferase</fullName>
        <ecNumber evidence="3">2.3.2.27</ecNumber>
    </recommendedName>
</protein>
<dbReference type="PANTHER" id="PTHR22996:SF4">
    <property type="entry name" value="E3 UBIQUITIN-PROTEIN LIGASE LUL4-RELATED"/>
    <property type="match status" value="1"/>
</dbReference>
<feature type="domain" description="RING-type" evidence="14">
    <location>
        <begin position="296"/>
        <end position="335"/>
    </location>
</feature>
<evidence type="ECO:0000313" key="15">
    <source>
        <dbReference type="EMBL" id="KAL2509032.1"/>
    </source>
</evidence>
<proteinExistence type="inferred from homology"/>
<keyword evidence="8" id="KW-0833">Ubl conjugation pathway</keyword>
<keyword evidence="9" id="KW-0862">Zinc</keyword>